<evidence type="ECO:0000313" key="1">
    <source>
        <dbReference type="Proteomes" id="UP000095287"/>
    </source>
</evidence>
<accession>A0A1I7Y635</accession>
<proteinExistence type="predicted"/>
<organism evidence="1 2">
    <name type="scientific">Steinernema glaseri</name>
    <dbReference type="NCBI Taxonomy" id="37863"/>
    <lineage>
        <taxon>Eukaryota</taxon>
        <taxon>Metazoa</taxon>
        <taxon>Ecdysozoa</taxon>
        <taxon>Nematoda</taxon>
        <taxon>Chromadorea</taxon>
        <taxon>Rhabditida</taxon>
        <taxon>Tylenchina</taxon>
        <taxon>Panagrolaimomorpha</taxon>
        <taxon>Strongyloidoidea</taxon>
        <taxon>Steinernematidae</taxon>
        <taxon>Steinernema</taxon>
    </lineage>
</organism>
<reference evidence="2" key="1">
    <citation type="submission" date="2016-11" db="UniProtKB">
        <authorList>
            <consortium name="WormBaseParasite"/>
        </authorList>
    </citation>
    <scope>IDENTIFICATION</scope>
</reference>
<dbReference type="Proteomes" id="UP000095287">
    <property type="component" value="Unplaced"/>
</dbReference>
<sequence length="97" mass="10105">MTAALTINESENKEVPTDDVVGVHQGSAAAVDASSHGAESVGIRRRDVDQRHVELDGAATEETRDLGQEDRVEVRATLVDSSPGTLAGEEAVGSYGS</sequence>
<keyword evidence="1" id="KW-1185">Reference proteome</keyword>
<dbReference type="AlphaFoldDB" id="A0A1I7Y635"/>
<protein>
    <submittedName>
        <fullName evidence="2">Uncharacterized protein</fullName>
    </submittedName>
</protein>
<name>A0A1I7Y635_9BILA</name>
<evidence type="ECO:0000313" key="2">
    <source>
        <dbReference type="WBParaSite" id="L893_g12863.t1"/>
    </source>
</evidence>
<dbReference type="WBParaSite" id="L893_g12863.t1">
    <property type="protein sequence ID" value="L893_g12863.t1"/>
    <property type="gene ID" value="L893_g12863"/>
</dbReference>